<name>A0A6C0BQC5_9ZZZZ</name>
<evidence type="ECO:0000313" key="1">
    <source>
        <dbReference type="EMBL" id="QHS94645.1"/>
    </source>
</evidence>
<dbReference type="AlphaFoldDB" id="A0A6C0BQC5"/>
<accession>A0A6C0BQC5</accession>
<sequence>MKFHKYIYVLCVVGWNHIIKKSDIATDAPIPLIPSKYINCHYKCYIYGWVYS</sequence>
<reference evidence="1" key="1">
    <citation type="journal article" date="2020" name="Nature">
        <title>Giant virus diversity and host interactions through global metagenomics.</title>
        <authorList>
            <person name="Schulz F."/>
            <person name="Roux S."/>
            <person name="Paez-Espino D."/>
            <person name="Jungbluth S."/>
            <person name="Walsh D.A."/>
            <person name="Denef V.J."/>
            <person name="McMahon K.D."/>
            <person name="Konstantinidis K.T."/>
            <person name="Eloe-Fadrosh E.A."/>
            <person name="Kyrpides N.C."/>
            <person name="Woyke T."/>
        </authorList>
    </citation>
    <scope>NUCLEOTIDE SEQUENCE</scope>
    <source>
        <strain evidence="1">GVMAG-M-3300018416-45</strain>
    </source>
</reference>
<protein>
    <submittedName>
        <fullName evidence="1">Uncharacterized protein</fullName>
    </submittedName>
</protein>
<proteinExistence type="predicted"/>
<dbReference type="EMBL" id="MN739228">
    <property type="protein sequence ID" value="QHS94645.1"/>
    <property type="molecule type" value="Genomic_DNA"/>
</dbReference>
<organism evidence="1">
    <name type="scientific">viral metagenome</name>
    <dbReference type="NCBI Taxonomy" id="1070528"/>
    <lineage>
        <taxon>unclassified sequences</taxon>
        <taxon>metagenomes</taxon>
        <taxon>organismal metagenomes</taxon>
    </lineage>
</organism>